<dbReference type="InterPro" id="IPR006533">
    <property type="entry name" value="T6SS_Vgr_RhsGE"/>
</dbReference>
<evidence type="ECO:0000256" key="2">
    <source>
        <dbReference type="ARBA" id="ARBA00005558"/>
    </source>
</evidence>
<sequence>MFTPANQPSFTLAIQGANSDLRVLAFTGFEALNQPYAFDLQLISEYPALDLSELLHKPAFFSFTPEGQGIHGIIDRIAQGDSGKRFTRYEITLRPRLARLAHRVNQRIFQDLTVPEIITQVLKDHGILGDAHEFHLGYEYPPRNYCVQYNESDLHFIQRLCEEEGLSYHFQHSSGDHRLVFGDDQTVFPKLAAVTYQQDSGQVADDPVIKQLAVRVETRTTRATRRDYDFKNPRLLLESAHSTERAPDLEDYDYPGRFTDRERGKLLATRAVQRHRADYRLAEGCGDVARLVSGHFLPLAGHGRDEWNDLWLLTSIRHEGKQPQVLEEALPSATTAHKDDFHQGYRNSFTATPWDQPFRPALRHDKQRIRGSQRALVTGPAGEEIHCDSHGRVKVQFFWDREGAGDDQTSCWLRVSSAWAGARYGGIAIPRIGMEVLVGFLEGDPDQPLVTGCLYHRENAVPYPLPANKTRSVFKTLSSPGGKGFNELRIEDKKGQEQIFINAQRDWEQRILHDQKIRVGRQRHDTVEANSHTEFKAEEHTTVDLDRKAECRADDHLTIAVSQHLKIATGQFIEAGTEIHLSSGQKVVMEAGAALTLKAGGSWVQIDGGGVAMSGASIKLNQGGSPGVGTAVAALLPGPLRQAIAALAGAVPAPAALNPSGITRLCGKQSGGGCSREDCTCLNRS</sequence>
<dbReference type="Pfam" id="PF04717">
    <property type="entry name" value="Phage_base_V"/>
    <property type="match status" value="1"/>
</dbReference>
<dbReference type="InterPro" id="IPR017847">
    <property type="entry name" value="T6SS_RhsGE_Vgr_subset"/>
</dbReference>
<feature type="domain" description="Gp5/Type VI secretion system Vgr protein OB-fold" evidence="4">
    <location>
        <begin position="388"/>
        <end position="455"/>
    </location>
</feature>
<evidence type="ECO:0000256" key="1">
    <source>
        <dbReference type="ARBA" id="ARBA00004613"/>
    </source>
</evidence>
<comment type="subcellular location">
    <subcellularLocation>
        <location evidence="1">Secreted</location>
    </subcellularLocation>
</comment>
<accession>A0ABX8MY42</accession>
<evidence type="ECO:0000256" key="3">
    <source>
        <dbReference type="ARBA" id="ARBA00022525"/>
    </source>
</evidence>
<proteinExistence type="inferred from homology"/>
<evidence type="ECO:0000259" key="4">
    <source>
        <dbReference type="Pfam" id="PF04717"/>
    </source>
</evidence>
<gene>
    <name evidence="6" type="ORF">KSS94_14635</name>
</gene>
<dbReference type="InterPro" id="IPR050708">
    <property type="entry name" value="T6SS_VgrG/RHS"/>
</dbReference>
<dbReference type="Pfam" id="PF05954">
    <property type="entry name" value="Phage_GPD"/>
    <property type="match status" value="1"/>
</dbReference>
<dbReference type="RefSeq" id="WP_217838814.1">
    <property type="nucleotide sequence ID" value="NZ_CP077076.1"/>
</dbReference>
<dbReference type="EMBL" id="CP077076">
    <property type="protein sequence ID" value="QXH49190.1"/>
    <property type="molecule type" value="Genomic_DNA"/>
</dbReference>
<dbReference type="InterPro" id="IPR006531">
    <property type="entry name" value="Gp5/Vgr_OB"/>
</dbReference>
<comment type="similarity">
    <text evidence="2">Belongs to the VgrG protein family.</text>
</comment>
<evidence type="ECO:0000313" key="6">
    <source>
        <dbReference type="EMBL" id="QXH49190.1"/>
    </source>
</evidence>
<dbReference type="InterPro" id="IPR054030">
    <property type="entry name" value="Gp5_Vgr_C"/>
</dbReference>
<feature type="domain" description="Gp5/Type VI secretion system Vgr C-terminal trimerisation" evidence="5">
    <location>
        <begin position="472"/>
        <end position="578"/>
    </location>
</feature>
<keyword evidence="3" id="KW-0964">Secreted</keyword>
<evidence type="ECO:0000313" key="7">
    <source>
        <dbReference type="Proteomes" id="UP001046350"/>
    </source>
</evidence>
<dbReference type="Pfam" id="PF22178">
    <property type="entry name" value="Gp5_trimer_C"/>
    <property type="match status" value="1"/>
</dbReference>
<dbReference type="NCBIfam" id="TIGR03361">
    <property type="entry name" value="VI_Rhs_Vgr"/>
    <property type="match status" value="1"/>
</dbReference>
<reference evidence="6" key="1">
    <citation type="journal article" date="2021" name="Microorganisms">
        <title>The Ever-Expanding Pseudomonas Genus: Description of 43 New Species and Partition of the Pseudomonas putida Group.</title>
        <authorList>
            <person name="Girard L."/>
            <person name="Lood C."/>
            <person name="Hofte M."/>
            <person name="Vandamme P."/>
            <person name="Rokni-Zadeh H."/>
            <person name="van Noort V."/>
            <person name="Lavigne R."/>
            <person name="De Mot R."/>
        </authorList>
    </citation>
    <scope>NUCLEOTIDE SEQUENCE</scope>
    <source>
        <strain evidence="6">COW40</strain>
    </source>
</reference>
<organism evidence="6 7">
    <name type="scientific">Pseudomonas fakonensis</name>
    <dbReference type="NCBI Taxonomy" id="2842355"/>
    <lineage>
        <taxon>Bacteria</taxon>
        <taxon>Pseudomonadati</taxon>
        <taxon>Pseudomonadota</taxon>
        <taxon>Gammaproteobacteria</taxon>
        <taxon>Pseudomonadales</taxon>
        <taxon>Pseudomonadaceae</taxon>
        <taxon>Pseudomonas</taxon>
    </lineage>
</organism>
<dbReference type="NCBIfam" id="TIGR01646">
    <property type="entry name" value="vgr_GE"/>
    <property type="match status" value="1"/>
</dbReference>
<keyword evidence="7" id="KW-1185">Reference proteome</keyword>
<dbReference type="PANTHER" id="PTHR32305">
    <property type="match status" value="1"/>
</dbReference>
<dbReference type="PANTHER" id="PTHR32305:SF15">
    <property type="entry name" value="PROTEIN RHSA-RELATED"/>
    <property type="match status" value="1"/>
</dbReference>
<name>A0ABX8MY42_9PSED</name>
<evidence type="ECO:0000259" key="5">
    <source>
        <dbReference type="Pfam" id="PF22178"/>
    </source>
</evidence>
<protein>
    <submittedName>
        <fullName evidence="6">Type VI secretion system tip protein VgrG</fullName>
    </submittedName>
</protein>
<dbReference type="Proteomes" id="UP001046350">
    <property type="component" value="Chromosome"/>
</dbReference>